<dbReference type="HAMAP" id="MF_00148">
    <property type="entry name" value="UDG"/>
    <property type="match status" value="1"/>
</dbReference>
<dbReference type="PANTHER" id="PTHR11264:SF0">
    <property type="entry name" value="URACIL-DNA GLYCOSYLASE"/>
    <property type="match status" value="1"/>
</dbReference>
<dbReference type="Gene3D" id="3.40.470.10">
    <property type="entry name" value="Uracil-DNA glycosylase-like domain"/>
    <property type="match status" value="1"/>
</dbReference>
<gene>
    <name evidence="7" type="primary">ung</name>
</gene>
<dbReference type="InterPro" id="IPR005122">
    <property type="entry name" value="Uracil-DNA_glycosylase-like"/>
</dbReference>
<name>A0A1B4ZCA7_9ACTN</name>
<dbReference type="InterPro" id="IPR036895">
    <property type="entry name" value="Uracil-DNA_glycosylase-like_sf"/>
</dbReference>
<evidence type="ECO:0000256" key="6">
    <source>
        <dbReference type="ARBA" id="ARBA00023204"/>
    </source>
</evidence>
<protein>
    <recommendedName>
        <fullName evidence="7 8">Uracil-DNA glycosylase</fullName>
        <shortName evidence="7">UDG</shortName>
        <ecNumber evidence="7 8">3.2.2.27</ecNumber>
    </recommendedName>
</protein>
<dbReference type="EC" id="3.2.2.27" evidence="7 8"/>
<dbReference type="FunFam" id="3.40.470.10:FF:000001">
    <property type="entry name" value="Uracil-DNA glycosylase"/>
    <property type="match status" value="1"/>
</dbReference>
<evidence type="ECO:0000256" key="4">
    <source>
        <dbReference type="ARBA" id="ARBA00022763"/>
    </source>
</evidence>
<dbReference type="Pfam" id="PF03167">
    <property type="entry name" value="UDG"/>
    <property type="match status" value="1"/>
</dbReference>
<proteinExistence type="inferred from homology"/>
<dbReference type="NCBIfam" id="NF003588">
    <property type="entry name" value="PRK05254.1-1"/>
    <property type="match status" value="1"/>
</dbReference>
<dbReference type="GO" id="GO:0005737">
    <property type="term" value="C:cytoplasm"/>
    <property type="evidence" value="ECO:0007669"/>
    <property type="project" value="UniProtKB-SubCell"/>
</dbReference>
<dbReference type="GO" id="GO:0097510">
    <property type="term" value="P:base-excision repair, AP site formation via deaminated base removal"/>
    <property type="evidence" value="ECO:0007669"/>
    <property type="project" value="TreeGrafter"/>
</dbReference>
<dbReference type="InterPro" id="IPR018085">
    <property type="entry name" value="Ura-DNA_Glyclase_AS"/>
</dbReference>
<feature type="domain" description="Uracil-DNA glycosylase-like" evidence="11">
    <location>
        <begin position="60"/>
        <end position="219"/>
    </location>
</feature>
<keyword evidence="6 7" id="KW-0234">DNA repair</keyword>
<evidence type="ECO:0000259" key="11">
    <source>
        <dbReference type="SMART" id="SM00986"/>
    </source>
</evidence>
<dbReference type="NCBIfam" id="NF003589">
    <property type="entry name" value="PRK05254.1-2"/>
    <property type="match status" value="1"/>
</dbReference>
<evidence type="ECO:0000256" key="10">
    <source>
        <dbReference type="RuleBase" id="RU003780"/>
    </source>
</evidence>
<reference evidence="12" key="2">
    <citation type="submission" date="2016-12" db="EMBL/GenBank/DDBJ databases">
        <title>Gene cluster of aristeromycin and coformycin.</title>
        <authorList>
            <person name="Chen W."/>
            <person name="Xu G."/>
        </authorList>
    </citation>
    <scope>NUCLEOTIDE SEQUENCE</scope>
    <source>
        <strain evidence="12">JCM 5028</strain>
    </source>
</reference>
<dbReference type="SMART" id="SM00986">
    <property type="entry name" value="UDG"/>
    <property type="match status" value="1"/>
</dbReference>
<sequence>MTELAEVAVGAEFEVPESWREALAGELEKPYFAELAKFVAQQRAEHQVFPPSGQEFSALQATSYQDVRVLVLGQDPYHDDGQAHGMSFSVLPGTKTPPSLRNIFKELNADLGVPAPDNGYLMHWAEQGVLLLNAVLTVRAHEANSHKGKGWEKFTDAVIKAVSDREEPCVFVLWGNYAKKKLPLIDTSRHVVVQGAHPSPLSARLFFGSRPFSQINEALAGFGSEPIDWRVPDLASA</sequence>
<evidence type="ECO:0000256" key="8">
    <source>
        <dbReference type="NCBIfam" id="TIGR00628"/>
    </source>
</evidence>
<dbReference type="SUPFAM" id="SSF52141">
    <property type="entry name" value="Uracil-DNA glycosylase-like"/>
    <property type="match status" value="1"/>
</dbReference>
<dbReference type="NCBIfam" id="NF003591">
    <property type="entry name" value="PRK05254.1-4"/>
    <property type="match status" value="1"/>
</dbReference>
<evidence type="ECO:0000256" key="9">
    <source>
        <dbReference type="PROSITE-ProRule" id="PRU10072"/>
    </source>
</evidence>
<dbReference type="NCBIfam" id="NF003592">
    <property type="entry name" value="PRK05254.1-5"/>
    <property type="match status" value="1"/>
</dbReference>
<organism evidence="13">
    <name type="scientific">Streptomyces citricolor</name>
    <dbReference type="NCBI Taxonomy" id="212427"/>
    <lineage>
        <taxon>Bacteria</taxon>
        <taxon>Bacillati</taxon>
        <taxon>Actinomycetota</taxon>
        <taxon>Actinomycetes</taxon>
        <taxon>Kitasatosporales</taxon>
        <taxon>Streptomycetaceae</taxon>
        <taxon>Streptomyces</taxon>
    </lineage>
</organism>
<evidence type="ECO:0000256" key="2">
    <source>
        <dbReference type="ARBA" id="ARBA00002631"/>
    </source>
</evidence>
<keyword evidence="5 7" id="KW-0378">Hydrolase</keyword>
<dbReference type="AlphaFoldDB" id="A0A1B4ZCA7"/>
<dbReference type="GO" id="GO:0004844">
    <property type="term" value="F:uracil DNA N-glycosylase activity"/>
    <property type="evidence" value="ECO:0007669"/>
    <property type="project" value="UniProtKB-UniRule"/>
</dbReference>
<comment type="similarity">
    <text evidence="3 7 10">Belongs to the uracil-DNA glycosylase (UDG) superfamily. UNG family.</text>
</comment>
<comment type="catalytic activity">
    <reaction evidence="1 7 10">
        <text>Hydrolyzes single-stranded DNA or mismatched double-stranded DNA and polynucleotides, releasing free uracil.</text>
        <dbReference type="EC" id="3.2.2.27"/>
    </reaction>
</comment>
<dbReference type="InterPro" id="IPR002043">
    <property type="entry name" value="UDG_fam1"/>
</dbReference>
<dbReference type="PROSITE" id="PS00130">
    <property type="entry name" value="U_DNA_GLYCOSYLASE"/>
    <property type="match status" value="1"/>
</dbReference>
<dbReference type="CDD" id="cd10027">
    <property type="entry name" value="UDG-F1-like"/>
    <property type="match status" value="1"/>
</dbReference>
<keyword evidence="7" id="KW-0963">Cytoplasm</keyword>
<evidence type="ECO:0000256" key="3">
    <source>
        <dbReference type="ARBA" id="ARBA00008184"/>
    </source>
</evidence>
<comment type="function">
    <text evidence="2 7 10">Excises uracil residues from the DNA which can arise as a result of misincorporation of dUMP residues by DNA polymerase or due to deamination of cytosine.</text>
</comment>
<feature type="active site" description="Proton acceptor" evidence="7 9">
    <location>
        <position position="75"/>
    </location>
</feature>
<dbReference type="EMBL" id="LC054541">
    <property type="protein sequence ID" value="BAV57077.1"/>
    <property type="molecule type" value="Genomic_DNA"/>
</dbReference>
<comment type="subcellular location">
    <subcellularLocation>
        <location evidence="7">Cytoplasm</location>
    </subcellularLocation>
</comment>
<dbReference type="NCBIfam" id="TIGR00628">
    <property type="entry name" value="ung"/>
    <property type="match status" value="1"/>
</dbReference>
<evidence type="ECO:0000313" key="13">
    <source>
        <dbReference type="EMBL" id="BAV57077.1"/>
    </source>
</evidence>
<evidence type="ECO:0000256" key="1">
    <source>
        <dbReference type="ARBA" id="ARBA00001400"/>
    </source>
</evidence>
<dbReference type="SMART" id="SM00987">
    <property type="entry name" value="UreE_C"/>
    <property type="match status" value="1"/>
</dbReference>
<accession>A0A1B4ZCA7</accession>
<keyword evidence="4 7" id="KW-0227">DNA damage</keyword>
<evidence type="ECO:0000313" key="12">
    <source>
        <dbReference type="EMBL" id="AUV64140.1"/>
    </source>
</evidence>
<reference evidence="13" key="1">
    <citation type="journal article" date="2016" name="ChemBioChem">
        <title>Five-Membered Cyclitol Phosphate Formation by a myo-Inositol Phosphate Synthase Orthologue in the Biosynthesis of the Carbocyclic Nucleoside Antibiotic Aristeromycin.</title>
        <authorList>
            <person name="Kudo F."/>
            <person name="Tsunoda T."/>
            <person name="Takashima M."/>
            <person name="Eguchi T."/>
        </authorList>
    </citation>
    <scope>NUCLEOTIDE SEQUENCE</scope>
    <source>
        <strain evidence="13">NBRC 13005</strain>
    </source>
</reference>
<dbReference type="EMBL" id="KY313600">
    <property type="protein sequence ID" value="AUV64140.1"/>
    <property type="molecule type" value="Genomic_DNA"/>
</dbReference>
<evidence type="ECO:0000256" key="7">
    <source>
        <dbReference type="HAMAP-Rule" id="MF_00148"/>
    </source>
</evidence>
<dbReference type="PANTHER" id="PTHR11264">
    <property type="entry name" value="URACIL-DNA GLYCOSYLASE"/>
    <property type="match status" value="1"/>
</dbReference>
<evidence type="ECO:0000256" key="5">
    <source>
        <dbReference type="ARBA" id="ARBA00022801"/>
    </source>
</evidence>